<name>A0A6J7PIC5_9ZZZZ</name>
<accession>A0A6J7PIC5</accession>
<gene>
    <name evidence="1" type="ORF">UFOPK4061_00575</name>
</gene>
<dbReference type="AlphaFoldDB" id="A0A6J7PIC5"/>
<protein>
    <submittedName>
        <fullName evidence="1">Unannotated protein</fullName>
    </submittedName>
</protein>
<dbReference type="EMBL" id="CAFBPD010000084">
    <property type="protein sequence ID" value="CAB5005156.1"/>
    <property type="molecule type" value="Genomic_DNA"/>
</dbReference>
<reference evidence="1" key="1">
    <citation type="submission" date="2020-05" db="EMBL/GenBank/DDBJ databases">
        <authorList>
            <person name="Chiriac C."/>
            <person name="Salcher M."/>
            <person name="Ghai R."/>
            <person name="Kavagutti S V."/>
        </authorList>
    </citation>
    <scope>NUCLEOTIDE SEQUENCE</scope>
</reference>
<organism evidence="1">
    <name type="scientific">freshwater metagenome</name>
    <dbReference type="NCBI Taxonomy" id="449393"/>
    <lineage>
        <taxon>unclassified sequences</taxon>
        <taxon>metagenomes</taxon>
        <taxon>ecological metagenomes</taxon>
    </lineage>
</organism>
<evidence type="ECO:0000313" key="1">
    <source>
        <dbReference type="EMBL" id="CAB5005156.1"/>
    </source>
</evidence>
<proteinExistence type="predicted"/>
<sequence>MTARKVKETVTLMDGTVLDDEAADRIVAEVEEAVLAGRGSTSFPRKGRPSLTGRAAASPHVGFRVSPALRDEAEAIARERGVTVSALAREALEQFVRKAG</sequence>